<protein>
    <submittedName>
        <fullName evidence="1">HicA-like toxin</fullName>
    </submittedName>
</protein>
<proteinExistence type="predicted"/>
<evidence type="ECO:0000313" key="2">
    <source>
        <dbReference type="Proteomes" id="UP000018806"/>
    </source>
</evidence>
<accession>V5UP81</accession>
<keyword evidence="2" id="KW-1185">Reference proteome</keyword>
<dbReference type="KEGG" id="vg:18479896"/>
<name>V5UP81_9CAUD</name>
<dbReference type="OrthoDB" id="21301at10239"/>
<evidence type="ECO:0000313" key="1">
    <source>
        <dbReference type="EMBL" id="AHB79629.1"/>
    </source>
</evidence>
<reference evidence="1 2" key="1">
    <citation type="submission" date="2013-09" db="EMBL/GenBank/DDBJ databases">
        <authorList>
            <person name="Alapati N."/>
            <person name="Amjadi S."/>
            <person name="Brashears C.B."/>
            <person name="Briell V.C."/>
            <person name="Cody B.J."/>
            <person name="Durham R.J."/>
            <person name="Griffin A.K."/>
            <person name="Henderson M.S."/>
            <person name="Interrante E.J."/>
            <person name="Killingsworth B.W."/>
            <person name="Kolar C.R."/>
            <person name="Lee T."/>
            <person name="Mundhenk S.E."/>
            <person name="Myers M.E."/>
            <person name="Olaniyan O.M."/>
            <person name="Orlando C.M."/>
            <person name="Peterson C.E."/>
            <person name="Riley B.C."/>
            <person name="Sawyer L.E."/>
            <person name="Simitzi N.J."/>
            <person name="St Cyr M.K."/>
            <person name="White R.K."/>
            <person name="Wu H."/>
            <person name="Adair T.L."/>
            <person name="Gibbon B.C."/>
            <person name="Buck G.A."/>
            <person name="Campbell R."/>
            <person name="Carvalho M.R."/>
            <person name="Duckworth R.A."/>
            <person name="Dunn T."/>
            <person name="Halpern C."/>
            <person name="Johnson A."/>
            <person name="Kiflezghi M.G."/>
            <person name="Lee V."/>
            <person name="Loviza R.A."/>
            <person name="Serrano M.G."/>
            <person name="Shah Z.V."/>
            <person name="Sharma K."/>
            <person name="Voegtly L.J."/>
            <person name="Walstead R."/>
            <person name="Wang Y.P."/>
            <person name="Bradley K.W."/>
            <person name="Clarke D.Q."/>
            <person name="Barker L.P."/>
            <person name="Bailey C."/>
            <person name="Asai D.J."/>
            <person name="Bowman C.A."/>
            <person name="Russell D.A."/>
            <person name="Pope W.H."/>
            <person name="Jacobs-Sera D."/>
            <person name="Hendrix R.W."/>
            <person name="Hatfull G.F."/>
        </authorList>
    </citation>
    <scope>NUCLEOTIDE SEQUENCE [LARGE SCALE GENOMIC DNA]</scope>
</reference>
<gene>
    <name evidence="1" type="primary">99</name>
    <name evidence="1" type="ORF">PBI_VALIDUS_99</name>
</gene>
<dbReference type="Proteomes" id="UP000018806">
    <property type="component" value="Segment"/>
</dbReference>
<sequence>MPKRAEVIAKIRKAARAKGLTFEFEREGGSHEIWILDGIRVPIGRHAYVHEHLALKIYKQCQPALGNGWWRH</sequence>
<dbReference type="EMBL" id="KF713486">
    <property type="protein sequence ID" value="AHB79629.1"/>
    <property type="molecule type" value="Genomic_DNA"/>
</dbReference>
<dbReference type="GeneID" id="18479896"/>
<dbReference type="RefSeq" id="YP_009002749.1">
    <property type="nucleotide sequence ID" value="NC_023498.1"/>
</dbReference>
<organism evidence="1 2">
    <name type="scientific">Mycobacterium phage Validus</name>
    <dbReference type="NCBI Taxonomy" id="1414747"/>
    <lineage>
        <taxon>Viruses</taxon>
        <taxon>Duplodnaviria</taxon>
        <taxon>Heunggongvirae</taxon>
        <taxon>Uroviricota</taxon>
        <taxon>Caudoviricetes</taxon>
        <taxon>Weiservirinae</taxon>
        <taxon>Anayavirus</taxon>
        <taxon>Anayavirus validus</taxon>
    </lineage>
</organism>